<reference evidence="1 2" key="1">
    <citation type="submission" date="2016-04" db="EMBL/GenBank/DDBJ databases">
        <title>ATOL: Assembling a taxonomically balanced genome-scale reconstruction of the evolutionary history of the Enterobacteriaceae.</title>
        <authorList>
            <person name="Plunkett G.III."/>
            <person name="Neeno-Eckwall E.C."/>
            <person name="Glasner J.D."/>
            <person name="Perna N.T."/>
        </authorList>
    </citation>
    <scope>NUCLEOTIDE SEQUENCE [LARGE SCALE GENOMIC DNA]</scope>
    <source>
        <strain evidence="1 2">ATCC 51604</strain>
    </source>
</reference>
<evidence type="ECO:0008006" key="3">
    <source>
        <dbReference type="Google" id="ProtNLM"/>
    </source>
</evidence>
<dbReference type="AlphaFoldDB" id="A0A1B7HPB8"/>
<protein>
    <recommendedName>
        <fullName evidence="3">DUF4222 domain-containing protein</fullName>
    </recommendedName>
</protein>
<dbReference type="InterPro" id="IPR025317">
    <property type="entry name" value="DUF4222"/>
</dbReference>
<evidence type="ECO:0000313" key="1">
    <source>
        <dbReference type="EMBL" id="OAT17483.1"/>
    </source>
</evidence>
<proteinExistence type="predicted"/>
<sequence>MRNTAALMERFKAQLQRNYSGNESCLQVREVAPGDRFKDGYGRLVTVIAVSPNTIIFRRDGYDKNCETRRDKFLKEFVEADV</sequence>
<accession>A0A1B7HPB8</accession>
<evidence type="ECO:0000313" key="2">
    <source>
        <dbReference type="Proteomes" id="UP000078504"/>
    </source>
</evidence>
<dbReference type="Proteomes" id="UP000078504">
    <property type="component" value="Unassembled WGS sequence"/>
</dbReference>
<dbReference type="Pfam" id="PF13973">
    <property type="entry name" value="DUF4222"/>
    <property type="match status" value="1"/>
</dbReference>
<dbReference type="EMBL" id="LXEP01000037">
    <property type="protein sequence ID" value="OAT17483.1"/>
    <property type="molecule type" value="Genomic_DNA"/>
</dbReference>
<comment type="caution">
    <text evidence="1">The sequence shown here is derived from an EMBL/GenBank/DDBJ whole genome shotgun (WGS) entry which is preliminary data.</text>
</comment>
<dbReference type="PATRIC" id="fig|1354253.4.peg.4217"/>
<organism evidence="1 2">
    <name type="scientific">Buttiauxella gaviniae ATCC 51604</name>
    <dbReference type="NCBI Taxonomy" id="1354253"/>
    <lineage>
        <taxon>Bacteria</taxon>
        <taxon>Pseudomonadati</taxon>
        <taxon>Pseudomonadota</taxon>
        <taxon>Gammaproteobacteria</taxon>
        <taxon>Enterobacterales</taxon>
        <taxon>Enterobacteriaceae</taxon>
        <taxon>Buttiauxella</taxon>
    </lineage>
</organism>
<gene>
    <name evidence="1" type="ORF">M977_04117</name>
</gene>
<name>A0A1B7HPB8_9ENTR</name>
<dbReference type="RefSeq" id="WP_064518622.1">
    <property type="nucleotide sequence ID" value="NZ_LXEP01000037.1"/>
</dbReference>